<feature type="region of interest" description="Disordered" evidence="10">
    <location>
        <begin position="1315"/>
        <end position="1370"/>
    </location>
</feature>
<keyword evidence="3" id="KW-0813">Transport</keyword>
<comment type="subcellular location">
    <subcellularLocation>
        <location evidence="1">Cell membrane</location>
        <topology evidence="1">Multi-pass membrane protein</topology>
    </subcellularLocation>
</comment>
<feature type="transmembrane region" description="Helical" evidence="11">
    <location>
        <begin position="1168"/>
        <end position="1188"/>
    </location>
</feature>
<sequence>MANFIGCMLLQRILWPSIIVACAFMRPTGISFVYLLMFFISPFIPVATPKNIRGSVGAYFIVWIALTSLLILLHIGLQIAVLVLGFENIIGKCSFLEILLRHIGFIHLMNLQPLAIAEWVVPEVLAFAASVILYVILKKIVVDTNEEEEVTDVVVRDGNVEEGFRQLRANKEDTIASSVIEKLQLIGPYISLAAIFLAAVLRPSVPGGLYFLIFLGGGTYWACYKSFGRAFRIVLQILLVIIVAHSIAIFTYQTPWPQQFLANSSLPARLSGLEPLFISSCTKGDDIRVISFNDSVYFDSYLNPIAILLCYYILALTCKSPVSKTEFTQDESTTEIPTENTPLVRRSTRSKKTPKTENIAMGSMSDETTEAEVRPTVLDEVILGLQSCGNFLYINSYIFTSIIMMVWSIVYHSWLTFVLLIWANALWMIPNQRKTMLRSSPFIVFYAELLLIAQYIYGMDLTDEELPSSVEVQAVNLRQIGFVKPAKYPCAPLMLKTFFILMFWSTMRQLFREQLEKRRSATLANIVAPLQLSVGAATAGLSSETAERKTRFIDKVGEVFKSLLVKLWIWLLVFVIFLCGITGHRMTGFRICYMALFLFFVLAFQLSWRSWTKIMYGYWLVLIVYAMTILILIYTYQFDQFNTYWEKYIGISDTLQKDIGLEKYKTKDLFLHLFNPTLIVVMTVLQVHYFHAKFLESLIKQEVEEVLPNTREEAGEESKQDESPSDGLDKENGDPQKYSLFRRISRRRIEQIVTTTRAAGKQILEYVWIFAELHLMKVIMVVAFWCCLANVCVLHIGFAFLAVIAVVSRMKVQIFISRVISVQMSILLLAKMIYQVDYINHKNYDAICDENSTVSLIYINNAEWFGLSKITESIGLATLVKGYIIYMIVVTLHAVVIFRQGYRRSWLGLENKSPPVMFEGVKRMDAEADLVGLFKFLLNYGYYKFGFEISLIALVSVISYRQDILAILYVMWLCILFKLRRSSSAKLWPSFQFFVAIVIILEYVLFVGLPPGLCMEWPWYNSPYLNGLQSWAMVPGPHLHKQTTKLMFDFILLMFIYRQQRVFTLEKKFIDSNIEYPAGTNKSIVNDIDNLDVTPLDNPVPDFISNVRNWLDILKIAVLNGCFWVTLAVVFLAGTNTISIFSIGYLIGSFIFLWQGTDFYLRPVRSILKWWYVLMGYNVIVISIKTIMQIAGCLFLNTLEQHACWFVHLFGVSCIHDTIAETMGGMKTPMHECQEILDDTGLTWDAVCFTFLIMQLRIFKSYYFHHIINDTKASTTLASRGAEIIEDLREKQIEHKKKHERNVLRKIKKKMEKIRSKQEKMLRHSGERTHASEIFTGDKPSYSRTPPKTHADGSEASLESSKGRRNLQGKSTRAGDYYMFDDLDEQIELEIDDEDDDYLATQEVAEKKPKRKTFMEGEESTPPEEAPIESSAKDVSEQEEEKSQEKGLVRKVIDSILVAIVIKLNRTSRNYRYVMRILEKEKKVLKESKGFGLGARTGTGNIWTPFKYVKKMEGNDGEPSTQAPSTSQPHLHDPSKTVEHDNDSDDSLGSQVDLSAITPRKEKGSEDDLPTGRRVEDISDYDEDFTSRDHNIFIELLIAIWYAILSNTDLLCYMAALINQVAAASLLSLTIPLMIFLWGTLSIPRPTKTFWITLIAYTQTVVLIKCVFRFKMIWFNQATDSLTTAKIIGIQFVDGTSGYDLILLLMLFFHRFLLKSQGLWKSEYKSDTVDDGAYILLDEPPKTDELDGVSSQEVKDIAVITKDENTLIIARQNPGEQIAEGEVCVHVSNFIEEPGNYLPEIIKVTSAKYCSPIVTFLQDLLYKARLPTDVYAYMFFCDFINFFVLLFGFSAFDNQRADGGLSTYLDENRVPISFLIMLIMQFVLIIVDRALYLRKAIKNRLGFHLFLVLGVHAWMFFIIPSLQGRVFNSQVPTVIFYLVKCVYFILSSYQLRCGYPTRLSGNFFTKGYSIMNMLAFRIYMLIPLLYELRTLLDWVCTDTTMTLFDWLKMEDIFTEIYLMKCARQMESDLPVERGIKKPILTKAMMGGTLIFVVSFLIWGPFVIFALNSAVGISNVPYDVSLSLRIGPYEPVYEMGAQDSSIHIFDQSMKENFQAAYVRSKEATTFLSDYDYNDVAALVLGTSSASLWSISPPDKERFLEDLEKNRTLTCRFRYTLSRKLFNKDSPATISEETVFELTAEHPGRAGLVEMLQGKSTDVEVKLAALLPKFLKVKSGGKIKPVTQLLPVNLEYRDLTIRFYKDAASDQSWWQVNEFCQDPFYENVLSKLPLANCDTKIVIYTFSDKMFPSILTMLTAGGIIGMYTTVVLVGSRILRSFFAGSSRRVIFEELPYVDRVLQLCLDVYLVREAREFALEEDLYAKLLFLYRSPETMIKWTRPKEDNETDDTASGSAKRKSD</sequence>
<protein>
    <recommendedName>
        <fullName evidence="19">Piezo-type mechanosensitive ion channel component</fullName>
    </recommendedName>
</protein>
<evidence type="ECO:0000256" key="10">
    <source>
        <dbReference type="SAM" id="MobiDB-lite"/>
    </source>
</evidence>
<feature type="transmembrane region" description="Helical" evidence="11">
    <location>
        <begin position="207"/>
        <end position="224"/>
    </location>
</feature>
<dbReference type="Pfam" id="PF12166">
    <property type="entry name" value="Piezo_cap"/>
    <property type="match status" value="1"/>
</dbReference>
<reference evidence="17 18" key="1">
    <citation type="submission" date="2020-11" db="EMBL/GenBank/DDBJ databases">
        <authorList>
            <person name="Wallbank WR R."/>
            <person name="Pardo Diaz C."/>
            <person name="Kozak K."/>
            <person name="Martin S."/>
            <person name="Jiggins C."/>
            <person name="Moest M."/>
            <person name="Warren A I."/>
            <person name="Generalovic N T."/>
            <person name="Byers J.R.P. K."/>
            <person name="Montejo-Kovacevich G."/>
            <person name="Yen C E."/>
        </authorList>
    </citation>
    <scope>NUCLEOTIDE SEQUENCE [LARGE SCALE GENOMIC DNA]</scope>
</reference>
<evidence type="ECO:0000256" key="8">
    <source>
        <dbReference type="ARBA" id="ARBA00023136"/>
    </source>
</evidence>
<feature type="transmembrane region" description="Helical" evidence="11">
    <location>
        <begin position="883"/>
        <end position="902"/>
    </location>
</feature>
<dbReference type="GO" id="GO:0005886">
    <property type="term" value="C:plasma membrane"/>
    <property type="evidence" value="ECO:0007669"/>
    <property type="project" value="UniProtKB-SubCell"/>
</dbReference>
<feature type="transmembrane region" description="Helical" evidence="11">
    <location>
        <begin position="563"/>
        <end position="581"/>
    </location>
</feature>
<keyword evidence="7" id="KW-0406">Ion transport</keyword>
<feature type="domain" description="Piezo transmembrane helical unit" evidence="14">
    <location>
        <begin position="1606"/>
        <end position="1721"/>
    </location>
</feature>
<keyword evidence="5 11" id="KW-0812">Transmembrane</keyword>
<accession>A0A7R8YVR4</accession>
<dbReference type="InterPro" id="IPR056768">
    <property type="entry name" value="THU_Piezo"/>
</dbReference>
<evidence type="ECO:0000256" key="11">
    <source>
        <dbReference type="SAM" id="Phobius"/>
    </source>
</evidence>
<feature type="region of interest" description="Disordered" evidence="10">
    <location>
        <begin position="329"/>
        <end position="356"/>
    </location>
</feature>
<evidence type="ECO:0000256" key="1">
    <source>
        <dbReference type="ARBA" id="ARBA00004651"/>
    </source>
</evidence>
<feature type="transmembrane region" description="Helical" evidence="11">
    <location>
        <begin position="12"/>
        <end position="40"/>
    </location>
</feature>
<feature type="transmembrane region" description="Helical" evidence="11">
    <location>
        <begin position="778"/>
        <end position="807"/>
    </location>
</feature>
<dbReference type="InterPro" id="IPR031334">
    <property type="entry name" value="Piezo_cap_dom"/>
</dbReference>
<feature type="region of interest" description="Disordered" evidence="10">
    <location>
        <begin position="710"/>
        <end position="735"/>
    </location>
</feature>
<feature type="transmembrane region" description="Helical" evidence="11">
    <location>
        <begin position="1113"/>
        <end position="1132"/>
    </location>
</feature>
<dbReference type="Pfam" id="PF15917">
    <property type="entry name" value="Piezo_TM25-28"/>
    <property type="match status" value="1"/>
</dbReference>
<dbReference type="Pfam" id="PF24871">
    <property type="entry name" value="Piezo_TM1-24"/>
    <property type="match status" value="1"/>
</dbReference>
<feature type="transmembrane region" description="Helical" evidence="11">
    <location>
        <begin position="493"/>
        <end position="511"/>
    </location>
</feature>
<evidence type="ECO:0000256" key="6">
    <source>
        <dbReference type="ARBA" id="ARBA00022989"/>
    </source>
</evidence>
<feature type="transmembrane region" description="Helical" evidence="11">
    <location>
        <begin position="414"/>
        <end position="430"/>
    </location>
</feature>
<feature type="domain" description="Piezo THU9 and anchor" evidence="16">
    <location>
        <begin position="1828"/>
        <end position="2065"/>
    </location>
</feature>
<dbReference type="PANTHER" id="PTHR47049:SF2">
    <property type="entry name" value="PIEZO-TYPE MECHANOSENSITIVE ION CHANNEL HOMOLOG"/>
    <property type="match status" value="1"/>
</dbReference>
<feature type="region of interest" description="Disordered" evidence="10">
    <location>
        <begin position="2395"/>
        <end position="2415"/>
    </location>
</feature>
<feature type="domain" description="Piezo TM1-24" evidence="15">
    <location>
        <begin position="26"/>
        <end position="696"/>
    </location>
</feature>
<feature type="compositionally biased region" description="Polar residues" evidence="10">
    <location>
        <begin position="1518"/>
        <end position="1529"/>
    </location>
</feature>
<evidence type="ECO:0000256" key="7">
    <source>
        <dbReference type="ARBA" id="ARBA00023065"/>
    </source>
</evidence>
<keyword evidence="18" id="KW-1185">Reference proteome</keyword>
<feature type="transmembrane region" description="Helical" evidence="11">
    <location>
        <begin position="588"/>
        <end position="608"/>
    </location>
</feature>
<dbReference type="InterPro" id="IPR056770">
    <property type="entry name" value="Piezo_THU9_anchor"/>
</dbReference>
<evidence type="ECO:0000259" key="13">
    <source>
        <dbReference type="Pfam" id="PF15917"/>
    </source>
</evidence>
<evidence type="ECO:0000259" key="16">
    <source>
        <dbReference type="Pfam" id="PF24874"/>
    </source>
</evidence>
<feature type="transmembrane region" description="Helical" evidence="11">
    <location>
        <begin position="1903"/>
        <end position="1922"/>
    </location>
</feature>
<feature type="transmembrane region" description="Helical" evidence="11">
    <location>
        <begin position="1649"/>
        <end position="1668"/>
    </location>
</feature>
<gene>
    <name evidence="17" type="ORF">HERILL_LOCUS8855</name>
</gene>
<feature type="transmembrane region" description="Helical" evidence="11">
    <location>
        <begin position="442"/>
        <end position="459"/>
    </location>
</feature>
<keyword evidence="6 11" id="KW-1133">Transmembrane helix</keyword>
<dbReference type="InterPro" id="IPR056769">
    <property type="entry name" value="Piezo_TM1-24"/>
</dbReference>
<name>A0A7R8YVR4_HERIL</name>
<evidence type="ECO:0000256" key="5">
    <source>
        <dbReference type="ARBA" id="ARBA00022692"/>
    </source>
</evidence>
<dbReference type="Pfam" id="PF23188">
    <property type="entry name" value="THU_Piezo1"/>
    <property type="match status" value="1"/>
</dbReference>
<feature type="transmembrane region" description="Helical" evidence="11">
    <location>
        <begin position="814"/>
        <end position="834"/>
    </location>
</feature>
<feature type="transmembrane region" description="Helical" evidence="11">
    <location>
        <begin position="1963"/>
        <end position="1986"/>
    </location>
</feature>
<keyword evidence="4" id="KW-1003">Cell membrane</keyword>
<dbReference type="InterPro" id="IPR027272">
    <property type="entry name" value="Piezo"/>
</dbReference>
<organism evidence="17 18">
    <name type="scientific">Hermetia illucens</name>
    <name type="common">Black soldier fly</name>
    <dbReference type="NCBI Taxonomy" id="343691"/>
    <lineage>
        <taxon>Eukaryota</taxon>
        <taxon>Metazoa</taxon>
        <taxon>Ecdysozoa</taxon>
        <taxon>Arthropoda</taxon>
        <taxon>Hexapoda</taxon>
        <taxon>Insecta</taxon>
        <taxon>Pterygota</taxon>
        <taxon>Neoptera</taxon>
        <taxon>Endopterygota</taxon>
        <taxon>Diptera</taxon>
        <taxon>Brachycera</taxon>
        <taxon>Stratiomyomorpha</taxon>
        <taxon>Stratiomyidae</taxon>
        <taxon>Hermetiinae</taxon>
        <taxon>Hermetia</taxon>
    </lineage>
</organism>
<evidence type="ECO:0008006" key="19">
    <source>
        <dbReference type="Google" id="ProtNLM"/>
    </source>
</evidence>
<dbReference type="GO" id="GO:0008381">
    <property type="term" value="F:mechanosensitive monoatomic ion channel activity"/>
    <property type="evidence" value="ECO:0007669"/>
    <property type="project" value="InterPro"/>
</dbReference>
<feature type="transmembrane region" description="Helical" evidence="11">
    <location>
        <begin position="1621"/>
        <end position="1643"/>
    </location>
</feature>
<feature type="transmembrane region" description="Helical" evidence="11">
    <location>
        <begin position="2043"/>
        <end position="2066"/>
    </location>
</feature>
<feature type="region of interest" description="Disordered" evidence="10">
    <location>
        <begin position="1409"/>
        <end position="1445"/>
    </location>
</feature>
<feature type="region of interest" description="Disordered" evidence="10">
    <location>
        <begin position="1511"/>
        <end position="1573"/>
    </location>
</feature>
<evidence type="ECO:0000259" key="12">
    <source>
        <dbReference type="Pfam" id="PF12166"/>
    </source>
</evidence>
<dbReference type="Pfam" id="PF24874">
    <property type="entry name" value="Piezo_THU9_anchor"/>
    <property type="match status" value="1"/>
</dbReference>
<feature type="compositionally biased region" description="Basic and acidic residues" evidence="10">
    <location>
        <begin position="1530"/>
        <end position="1541"/>
    </location>
</feature>
<feature type="transmembrane region" description="Helical" evidence="11">
    <location>
        <begin position="1872"/>
        <end position="1891"/>
    </location>
</feature>
<keyword evidence="8 11" id="KW-0472">Membrane</keyword>
<keyword evidence="9" id="KW-0407">Ion channel</keyword>
<dbReference type="InterPro" id="IPR031805">
    <property type="entry name" value="Piezo_TM25-28"/>
</dbReference>
<dbReference type="FunCoup" id="A0A7R8YVR4">
    <property type="interactions" value="330"/>
</dbReference>
<feature type="transmembrane region" description="Helical" evidence="11">
    <location>
        <begin position="391"/>
        <end position="408"/>
    </location>
</feature>
<feature type="transmembrane region" description="Helical" evidence="11">
    <location>
        <begin position="1138"/>
        <end position="1156"/>
    </location>
</feature>
<dbReference type="OrthoDB" id="303066at2759"/>
<dbReference type="EMBL" id="LR899011">
    <property type="protein sequence ID" value="CAD7086056.1"/>
    <property type="molecule type" value="Genomic_DNA"/>
</dbReference>
<feature type="compositionally biased region" description="Basic and acidic residues" evidence="10">
    <location>
        <begin position="710"/>
        <end position="734"/>
    </location>
</feature>
<dbReference type="Proteomes" id="UP000594454">
    <property type="component" value="Chromosome 3"/>
</dbReference>
<proteinExistence type="inferred from homology"/>
<dbReference type="PANTHER" id="PTHR47049">
    <property type="entry name" value="PIEZO-TYPE MECHANOSENSITIVE ION CHANNEL HOMOLOG"/>
    <property type="match status" value="1"/>
</dbReference>
<feature type="domain" description="Piezo TM25-28" evidence="13">
    <location>
        <begin position="1098"/>
        <end position="1395"/>
    </location>
</feature>
<feature type="transmembrane region" description="Helical" evidence="11">
    <location>
        <begin position="116"/>
        <end position="137"/>
    </location>
</feature>
<evidence type="ECO:0000313" key="18">
    <source>
        <dbReference type="Proteomes" id="UP000594454"/>
    </source>
</evidence>
<feature type="domain" description="Piezo non-specific cation channel cap" evidence="12">
    <location>
        <begin position="2103"/>
        <end position="2396"/>
    </location>
</feature>
<evidence type="ECO:0000259" key="14">
    <source>
        <dbReference type="Pfam" id="PF23188"/>
    </source>
</evidence>
<dbReference type="InParanoid" id="A0A7R8YVR4"/>
<feature type="transmembrane region" description="Helical" evidence="11">
    <location>
        <begin position="993"/>
        <end position="1019"/>
    </location>
</feature>
<feature type="transmembrane region" description="Helical" evidence="11">
    <location>
        <begin position="60"/>
        <end position="86"/>
    </location>
</feature>
<evidence type="ECO:0000259" key="15">
    <source>
        <dbReference type="Pfam" id="PF24871"/>
    </source>
</evidence>
<feature type="transmembrane region" description="Helical" evidence="11">
    <location>
        <begin position="523"/>
        <end position="543"/>
    </location>
</feature>
<evidence type="ECO:0000256" key="2">
    <source>
        <dbReference type="ARBA" id="ARBA00007821"/>
    </source>
</evidence>
<comment type="similarity">
    <text evidence="2">Belongs to the PIEZO (TC 1.A.75) family.</text>
</comment>
<feature type="compositionally biased region" description="Basic and acidic residues" evidence="10">
    <location>
        <begin position="1431"/>
        <end position="1445"/>
    </location>
</feature>
<feature type="transmembrane region" description="Helical" evidence="11">
    <location>
        <begin position="2308"/>
        <end position="2332"/>
    </location>
</feature>
<evidence type="ECO:0000313" key="17">
    <source>
        <dbReference type="EMBL" id="CAD7086056.1"/>
    </source>
</evidence>
<feature type="compositionally biased region" description="Basic and acidic residues" evidence="10">
    <location>
        <begin position="1559"/>
        <end position="1573"/>
    </location>
</feature>
<feature type="transmembrane region" description="Helical" evidence="11">
    <location>
        <begin position="1934"/>
        <end position="1951"/>
    </location>
</feature>
<feature type="transmembrane region" description="Helical" evidence="11">
    <location>
        <begin position="301"/>
        <end position="318"/>
    </location>
</feature>
<evidence type="ECO:0000256" key="9">
    <source>
        <dbReference type="ARBA" id="ARBA00023303"/>
    </source>
</evidence>
<feature type="transmembrane region" description="Helical" evidence="11">
    <location>
        <begin position="183"/>
        <end position="201"/>
    </location>
</feature>
<feature type="transmembrane region" description="Helical" evidence="11">
    <location>
        <begin position="614"/>
        <end position="636"/>
    </location>
</feature>
<feature type="transmembrane region" description="Helical" evidence="11">
    <location>
        <begin position="1830"/>
        <end position="1852"/>
    </location>
</feature>
<evidence type="ECO:0000256" key="4">
    <source>
        <dbReference type="ARBA" id="ARBA00022475"/>
    </source>
</evidence>
<feature type="transmembrane region" description="Helical" evidence="11">
    <location>
        <begin position="669"/>
        <end position="690"/>
    </location>
</feature>
<feature type="compositionally biased region" description="Basic and acidic residues" evidence="10">
    <location>
        <begin position="1315"/>
        <end position="1331"/>
    </location>
</feature>
<evidence type="ECO:0000256" key="3">
    <source>
        <dbReference type="ARBA" id="ARBA00022448"/>
    </source>
</evidence>
<feature type="transmembrane region" description="Helical" evidence="11">
    <location>
        <begin position="231"/>
        <end position="252"/>
    </location>
</feature>